<comment type="caution">
    <text evidence="2">The sequence shown here is derived from an EMBL/GenBank/DDBJ whole genome shotgun (WGS) entry which is preliminary data.</text>
</comment>
<reference evidence="2" key="1">
    <citation type="submission" date="2021-02" db="EMBL/GenBank/DDBJ databases">
        <authorList>
            <person name="Nowell W R."/>
        </authorList>
    </citation>
    <scope>NUCLEOTIDE SEQUENCE</scope>
</reference>
<organism evidence="2 4">
    <name type="scientific">Rotaria magnacalcarata</name>
    <dbReference type="NCBI Taxonomy" id="392030"/>
    <lineage>
        <taxon>Eukaryota</taxon>
        <taxon>Metazoa</taxon>
        <taxon>Spiralia</taxon>
        <taxon>Gnathifera</taxon>
        <taxon>Rotifera</taxon>
        <taxon>Eurotatoria</taxon>
        <taxon>Bdelloidea</taxon>
        <taxon>Philodinida</taxon>
        <taxon>Philodinidae</taxon>
        <taxon>Rotaria</taxon>
    </lineage>
</organism>
<gene>
    <name evidence="3" type="ORF">GIL414_LOCUS49960</name>
    <name evidence="2" type="ORF">SMN809_LOCUS46715</name>
</gene>
<feature type="compositionally biased region" description="Low complexity" evidence="1">
    <location>
        <begin position="8"/>
        <end position="35"/>
    </location>
</feature>
<evidence type="ECO:0000313" key="3">
    <source>
        <dbReference type="EMBL" id="CAF4862619.1"/>
    </source>
</evidence>
<accession>A0A8S3B2X8</accession>
<name>A0A8S3B2X8_9BILA</name>
<proteinExistence type="predicted"/>
<dbReference type="EMBL" id="CAJOBI010146028">
    <property type="protein sequence ID" value="CAF4789995.1"/>
    <property type="molecule type" value="Genomic_DNA"/>
</dbReference>
<sequence>MSSTARRTLSAQSLQTTSSQETSCATPTPTTSTPHPHFPEFSTPQVS</sequence>
<dbReference type="EMBL" id="CAJOBJ010165431">
    <property type="protein sequence ID" value="CAF4862619.1"/>
    <property type="molecule type" value="Genomic_DNA"/>
</dbReference>
<dbReference type="AlphaFoldDB" id="A0A8S3B2X8"/>
<dbReference type="Proteomes" id="UP000681720">
    <property type="component" value="Unassembled WGS sequence"/>
</dbReference>
<evidence type="ECO:0000313" key="2">
    <source>
        <dbReference type="EMBL" id="CAF4789995.1"/>
    </source>
</evidence>
<dbReference type="Proteomes" id="UP000676336">
    <property type="component" value="Unassembled WGS sequence"/>
</dbReference>
<evidence type="ECO:0000313" key="4">
    <source>
        <dbReference type="Proteomes" id="UP000676336"/>
    </source>
</evidence>
<evidence type="ECO:0000256" key="1">
    <source>
        <dbReference type="SAM" id="MobiDB-lite"/>
    </source>
</evidence>
<protein>
    <submittedName>
        <fullName evidence="2">Uncharacterized protein</fullName>
    </submittedName>
</protein>
<feature type="non-terminal residue" evidence="2">
    <location>
        <position position="47"/>
    </location>
</feature>
<feature type="region of interest" description="Disordered" evidence="1">
    <location>
        <begin position="1"/>
        <end position="47"/>
    </location>
</feature>